<dbReference type="SFLD" id="SFLDS00003">
    <property type="entry name" value="Haloacid_Dehalogenase"/>
    <property type="match status" value="1"/>
</dbReference>
<dbReference type="SFLD" id="SFLDG01140">
    <property type="entry name" value="C2.B:_Phosphomannomutase_and_P"/>
    <property type="match status" value="1"/>
</dbReference>
<dbReference type="NCBIfam" id="TIGR00099">
    <property type="entry name" value="Cof-subfamily"/>
    <property type="match status" value="1"/>
</dbReference>
<dbReference type="PROSITE" id="PS01228">
    <property type="entry name" value="COF_1"/>
    <property type="match status" value="1"/>
</dbReference>
<keyword evidence="2" id="KW-0378">Hydrolase</keyword>
<dbReference type="InterPro" id="IPR036412">
    <property type="entry name" value="HAD-like_sf"/>
</dbReference>
<dbReference type="Pfam" id="PF08282">
    <property type="entry name" value="Hydrolase_3"/>
    <property type="match status" value="1"/>
</dbReference>
<evidence type="ECO:0000313" key="4">
    <source>
        <dbReference type="Proteomes" id="UP000254848"/>
    </source>
</evidence>
<keyword evidence="4" id="KW-1185">Reference proteome</keyword>
<dbReference type="GO" id="GO:0005829">
    <property type="term" value="C:cytosol"/>
    <property type="evidence" value="ECO:0007669"/>
    <property type="project" value="TreeGrafter"/>
</dbReference>
<dbReference type="EMBL" id="QRAP01000003">
    <property type="protein sequence ID" value="RDK92949.1"/>
    <property type="molecule type" value="Genomic_DNA"/>
</dbReference>
<dbReference type="SUPFAM" id="SSF56784">
    <property type="entry name" value="HAD-like"/>
    <property type="match status" value="1"/>
</dbReference>
<dbReference type="InterPro" id="IPR000150">
    <property type="entry name" value="Cof"/>
</dbReference>
<reference evidence="3 4" key="1">
    <citation type="submission" date="2018-07" db="EMBL/GenBank/DDBJ databases">
        <title>Genomic Encyclopedia of Type Strains, Phase IV (KMG-IV): sequencing the most valuable type-strain genomes for metagenomic binning, comparative biology and taxonomic classification.</title>
        <authorList>
            <person name="Goeker M."/>
        </authorList>
    </citation>
    <scope>NUCLEOTIDE SEQUENCE [LARGE SCALE GENOMIC DNA]</scope>
    <source>
        <strain evidence="3 4">DSM 103736</strain>
    </source>
</reference>
<dbReference type="GO" id="GO:0000287">
    <property type="term" value="F:magnesium ion binding"/>
    <property type="evidence" value="ECO:0007669"/>
    <property type="project" value="UniProtKB-ARBA"/>
</dbReference>
<dbReference type="AlphaFoldDB" id="A0A370QUK6"/>
<dbReference type="RefSeq" id="WP_115458126.1">
    <property type="nucleotide sequence ID" value="NZ_QRAP01000003.1"/>
</dbReference>
<accession>A0A370QUK6</accession>
<dbReference type="InterPro" id="IPR006379">
    <property type="entry name" value="HAD-SF_hydro_IIB"/>
</dbReference>
<sequence length="270" mass="29736">MTIQLIAIDLDGTLLNPERKITPAVKQAIMAARARGVHIVLATGRPFIGAQEYLRELELEQDGCYCISNNGGLVHYAHDGAILFETLLSYEDYRFFEALSHQIGSHFHALDRNKLYTANRDVSPYTVRESFITGIPLHYCPAEEMDAGLRFPKVMMIDHPEILDAAISRIPADVFERYTLMKSSGFFLEILHKDADKGKGVAKLAEHLGIGRENVMCIGDHGNDLAMIQYAGTGVAMGNAEPAIKEAAQFITATNQEDGVAVAINKFVLA</sequence>
<dbReference type="OrthoDB" id="9781413at2"/>
<dbReference type="PANTHER" id="PTHR10000">
    <property type="entry name" value="PHOSPHOSERINE PHOSPHATASE"/>
    <property type="match status" value="1"/>
</dbReference>
<proteinExistence type="predicted"/>
<dbReference type="Gene3D" id="3.30.1240.10">
    <property type="match status" value="1"/>
</dbReference>
<dbReference type="CDD" id="cd07516">
    <property type="entry name" value="HAD_Pase"/>
    <property type="match status" value="1"/>
</dbReference>
<comment type="caution">
    <text evidence="3">The sequence shown here is derived from an EMBL/GenBank/DDBJ whole genome shotgun (WGS) entry which is preliminary data.</text>
</comment>
<dbReference type="PANTHER" id="PTHR10000:SF8">
    <property type="entry name" value="HAD SUPERFAMILY HYDROLASE-LIKE, TYPE 3"/>
    <property type="match status" value="1"/>
</dbReference>
<dbReference type="NCBIfam" id="TIGR01484">
    <property type="entry name" value="HAD-SF-IIB"/>
    <property type="match status" value="1"/>
</dbReference>
<dbReference type="NCBIfam" id="NF007806">
    <property type="entry name" value="PRK10513.1"/>
    <property type="match status" value="1"/>
</dbReference>
<dbReference type="Proteomes" id="UP000254848">
    <property type="component" value="Unassembled WGS sequence"/>
</dbReference>
<evidence type="ECO:0000256" key="2">
    <source>
        <dbReference type="ARBA" id="ARBA00022801"/>
    </source>
</evidence>
<keyword evidence="1" id="KW-0479">Metal-binding</keyword>
<gene>
    <name evidence="3" type="ORF">C8D90_103342</name>
</gene>
<evidence type="ECO:0000256" key="1">
    <source>
        <dbReference type="ARBA" id="ARBA00022723"/>
    </source>
</evidence>
<dbReference type="InterPro" id="IPR023214">
    <property type="entry name" value="HAD_sf"/>
</dbReference>
<evidence type="ECO:0008006" key="5">
    <source>
        <dbReference type="Google" id="ProtNLM"/>
    </source>
</evidence>
<evidence type="ECO:0000313" key="3">
    <source>
        <dbReference type="EMBL" id="RDK92949.1"/>
    </source>
</evidence>
<dbReference type="SFLD" id="SFLDG01144">
    <property type="entry name" value="C2.B.4:_PGP_Like"/>
    <property type="match status" value="1"/>
</dbReference>
<organism evidence="3 4">
    <name type="scientific">Enterobacillus tribolii</name>
    <dbReference type="NCBI Taxonomy" id="1487935"/>
    <lineage>
        <taxon>Bacteria</taxon>
        <taxon>Pseudomonadati</taxon>
        <taxon>Pseudomonadota</taxon>
        <taxon>Gammaproteobacteria</taxon>
        <taxon>Enterobacterales</taxon>
        <taxon>Hafniaceae</taxon>
        <taxon>Enterobacillus</taxon>
    </lineage>
</organism>
<dbReference type="Gene3D" id="3.40.50.1000">
    <property type="entry name" value="HAD superfamily/HAD-like"/>
    <property type="match status" value="1"/>
</dbReference>
<name>A0A370QUK6_9GAMM</name>
<dbReference type="GO" id="GO:0016791">
    <property type="term" value="F:phosphatase activity"/>
    <property type="evidence" value="ECO:0007669"/>
    <property type="project" value="TreeGrafter"/>
</dbReference>
<protein>
    <recommendedName>
        <fullName evidence="5">Sugar-phosphatase</fullName>
    </recommendedName>
</protein>